<dbReference type="RefSeq" id="XP_005706820.1">
    <property type="nucleotide sequence ID" value="XM_005706763.1"/>
</dbReference>
<gene>
    <name evidence="2" type="ORF">Gasu_24460</name>
</gene>
<protein>
    <submittedName>
        <fullName evidence="2">Zinc finger-like protein</fullName>
    </submittedName>
</protein>
<accession>M2X1S7</accession>
<dbReference type="Gramene" id="EME30300">
    <property type="protein sequence ID" value="EME30300"/>
    <property type="gene ID" value="Gasu_24460"/>
</dbReference>
<dbReference type="STRING" id="130081.M2X1S7"/>
<dbReference type="Gene3D" id="1.20.120.520">
    <property type="entry name" value="nmb1532 protein domain like"/>
    <property type="match status" value="1"/>
</dbReference>
<organism evidence="2 3">
    <name type="scientific">Galdieria sulphuraria</name>
    <name type="common">Red alga</name>
    <dbReference type="NCBI Taxonomy" id="130081"/>
    <lineage>
        <taxon>Eukaryota</taxon>
        <taxon>Rhodophyta</taxon>
        <taxon>Bangiophyceae</taxon>
        <taxon>Galdieriales</taxon>
        <taxon>Galdieriaceae</taxon>
        <taxon>Galdieria</taxon>
    </lineage>
</organism>
<name>M2X1S7_GALSU</name>
<dbReference type="KEGG" id="gsl:Gasu_24460"/>
<dbReference type="EMBL" id="KB454501">
    <property type="protein sequence ID" value="EME30300.1"/>
    <property type="molecule type" value="Genomic_DNA"/>
</dbReference>
<evidence type="ECO:0000256" key="1">
    <source>
        <dbReference type="SAM" id="MobiDB-lite"/>
    </source>
</evidence>
<dbReference type="GeneID" id="17089036"/>
<dbReference type="eggNOG" id="ENOG502SDSS">
    <property type="taxonomic scope" value="Eukaryota"/>
</dbReference>
<dbReference type="Proteomes" id="UP000030680">
    <property type="component" value="Unassembled WGS sequence"/>
</dbReference>
<sequence>MFGAGVHFYEQSPYIGSLNDESCSSDIQNGWKWERFSGKVIKQLSSLQVSSSSDPEYGTAAEETSEFEAPFAWDGAIVSLHVELKQPLLFDSERNEFSWLKAWRLPEIRVHLRRTIEPWKESTIKVMLVCASNTWPFFEQVKLLGDCSAQAVGGECRFSRLRLTTTSSSLGGRKFHIVVAIFSSTAKCEAALISSGFAVYSRSQPDKTKKRTHSKTSPENSNKSFYSRLFSPDLFEKEFIKKFRAQGQEAVDEVIDNSTIGLVRYFQATNIRHKCRNPLFLAIRFSNVLAISRDSTIVETENEDSYWSLFQALDLYHPVAALGIPLSIHTSPSGTPIWFLSIREPQNMSMEIRKFVTENVGTSSLGHVGFANDLSLLPPRFKTLENVQQLKRVYEKMFILESRLSNVCQVKMFPENNENITGVSLKPMNQELEESLSDVENNSHEKSPSSESAVSERNLCGQDDFANSFLDIYREPCNVETNECSYHEHISRDFICWFQQLHKDLKKSLEKMKHYASQLVMKPSLESFQQLKAVCERFRRSLRIHSFIEDHTLFYEIGKRLPGLVEAYHLDHNMESGEVKAIVDMVNTFDPQYAGDLFLRITGFSSQFLFHMEKEEEHLVPRLLNVMTSGELSDLFVRLRNEIASLELDSE</sequence>
<evidence type="ECO:0000313" key="2">
    <source>
        <dbReference type="EMBL" id="EME30300.1"/>
    </source>
</evidence>
<proteinExistence type="predicted"/>
<feature type="region of interest" description="Disordered" evidence="1">
    <location>
        <begin position="433"/>
        <end position="456"/>
    </location>
</feature>
<dbReference type="OrthoDB" id="1305at2759"/>
<dbReference type="AlphaFoldDB" id="M2X1S7"/>
<reference evidence="3" key="1">
    <citation type="journal article" date="2013" name="Science">
        <title>Gene transfer from bacteria and archaea facilitated evolution of an extremophilic eukaryote.</title>
        <authorList>
            <person name="Schonknecht G."/>
            <person name="Chen W.H."/>
            <person name="Ternes C.M."/>
            <person name="Barbier G.G."/>
            <person name="Shrestha R.P."/>
            <person name="Stanke M."/>
            <person name="Brautigam A."/>
            <person name="Baker B.J."/>
            <person name="Banfield J.F."/>
            <person name="Garavito R.M."/>
            <person name="Carr K."/>
            <person name="Wilkerson C."/>
            <person name="Rensing S.A."/>
            <person name="Gagneul D."/>
            <person name="Dickenson N.E."/>
            <person name="Oesterhelt C."/>
            <person name="Lercher M.J."/>
            <person name="Weber A.P."/>
        </authorList>
    </citation>
    <scope>NUCLEOTIDE SEQUENCE [LARGE SCALE GENOMIC DNA]</scope>
    <source>
        <strain evidence="3">074W</strain>
    </source>
</reference>
<evidence type="ECO:0000313" key="3">
    <source>
        <dbReference type="Proteomes" id="UP000030680"/>
    </source>
</evidence>
<keyword evidence="3" id="KW-1185">Reference proteome</keyword>